<accession>A0A518JTJ5</accession>
<keyword evidence="1" id="KW-0812">Transmembrane</keyword>
<keyword evidence="1" id="KW-1133">Transmembrane helix</keyword>
<dbReference type="KEGG" id="rcf:Poly24_25610"/>
<protein>
    <submittedName>
        <fullName evidence="2">Uncharacterized protein</fullName>
    </submittedName>
</protein>
<organism evidence="2 3">
    <name type="scientific">Rosistilla carotiformis</name>
    <dbReference type="NCBI Taxonomy" id="2528017"/>
    <lineage>
        <taxon>Bacteria</taxon>
        <taxon>Pseudomonadati</taxon>
        <taxon>Planctomycetota</taxon>
        <taxon>Planctomycetia</taxon>
        <taxon>Pirellulales</taxon>
        <taxon>Pirellulaceae</taxon>
        <taxon>Rosistilla</taxon>
    </lineage>
</organism>
<feature type="transmembrane region" description="Helical" evidence="1">
    <location>
        <begin position="34"/>
        <end position="55"/>
    </location>
</feature>
<keyword evidence="3" id="KW-1185">Reference proteome</keyword>
<dbReference type="AlphaFoldDB" id="A0A518JTJ5"/>
<dbReference type="Proteomes" id="UP000315082">
    <property type="component" value="Chromosome"/>
</dbReference>
<dbReference type="EMBL" id="CP036348">
    <property type="protein sequence ID" value="QDV68848.1"/>
    <property type="molecule type" value="Genomic_DNA"/>
</dbReference>
<sequence>MFPRCLCQICAEGVLALWIYIERAAEIIAAQPVLPASILLGFLVVYSIVSLFGLIDLDMDAPDFDFDADFDLGSAGGFGMLTFRWLNLAQIPIVIWGGLFTLLWWVTSAVLWVTWDAADYQANWSAAALLSARSAVIAVVLTKFTTEPMKKWFVTARYNAEMLLGQVCQICTGQADANFGQARFKTDAAPLLLNVRTDGATLKKGDLATIIDFDQERRIYTVTAIDDEVQADE</sequence>
<gene>
    <name evidence="2" type="ORF">Poly24_25610</name>
</gene>
<reference evidence="2 3" key="1">
    <citation type="submission" date="2019-02" db="EMBL/GenBank/DDBJ databases">
        <title>Deep-cultivation of Planctomycetes and their phenomic and genomic characterization uncovers novel biology.</title>
        <authorList>
            <person name="Wiegand S."/>
            <person name="Jogler M."/>
            <person name="Boedeker C."/>
            <person name="Pinto D."/>
            <person name="Vollmers J."/>
            <person name="Rivas-Marin E."/>
            <person name="Kohn T."/>
            <person name="Peeters S.H."/>
            <person name="Heuer A."/>
            <person name="Rast P."/>
            <person name="Oberbeckmann S."/>
            <person name="Bunk B."/>
            <person name="Jeske O."/>
            <person name="Meyerdierks A."/>
            <person name="Storesund J.E."/>
            <person name="Kallscheuer N."/>
            <person name="Luecker S."/>
            <person name="Lage O.M."/>
            <person name="Pohl T."/>
            <person name="Merkel B.J."/>
            <person name="Hornburger P."/>
            <person name="Mueller R.-W."/>
            <person name="Bruemmer F."/>
            <person name="Labrenz M."/>
            <person name="Spormann A.M."/>
            <person name="Op den Camp H."/>
            <person name="Overmann J."/>
            <person name="Amann R."/>
            <person name="Jetten M.S.M."/>
            <person name="Mascher T."/>
            <person name="Medema M.H."/>
            <person name="Devos D.P."/>
            <person name="Kaster A.-K."/>
            <person name="Ovreas L."/>
            <person name="Rohde M."/>
            <person name="Galperin M.Y."/>
            <person name="Jogler C."/>
        </authorList>
    </citation>
    <scope>NUCLEOTIDE SEQUENCE [LARGE SCALE GENOMIC DNA]</scope>
    <source>
        <strain evidence="2 3">Poly24</strain>
    </source>
</reference>
<feature type="transmembrane region" description="Helical" evidence="1">
    <location>
        <begin position="121"/>
        <end position="141"/>
    </location>
</feature>
<proteinExistence type="predicted"/>
<name>A0A518JTJ5_9BACT</name>
<feature type="transmembrane region" description="Helical" evidence="1">
    <location>
        <begin position="93"/>
        <end position="115"/>
    </location>
</feature>
<evidence type="ECO:0000313" key="2">
    <source>
        <dbReference type="EMBL" id="QDV68848.1"/>
    </source>
</evidence>
<evidence type="ECO:0000313" key="3">
    <source>
        <dbReference type="Proteomes" id="UP000315082"/>
    </source>
</evidence>
<keyword evidence="1" id="KW-0472">Membrane</keyword>
<evidence type="ECO:0000256" key="1">
    <source>
        <dbReference type="SAM" id="Phobius"/>
    </source>
</evidence>